<feature type="domain" description="UspA" evidence="2">
    <location>
        <begin position="154"/>
        <end position="270"/>
    </location>
</feature>
<dbReference type="InterPro" id="IPR006016">
    <property type="entry name" value="UspA"/>
</dbReference>
<dbReference type="CDD" id="cd00293">
    <property type="entry name" value="USP-like"/>
    <property type="match status" value="1"/>
</dbReference>
<dbReference type="EMBL" id="BPQH01000004">
    <property type="protein sequence ID" value="GJD49049.1"/>
    <property type="molecule type" value="Genomic_DNA"/>
</dbReference>
<dbReference type="Gene3D" id="3.40.50.12370">
    <property type="match status" value="1"/>
</dbReference>
<dbReference type="Pfam" id="PF00582">
    <property type="entry name" value="Usp"/>
    <property type="match status" value="1"/>
</dbReference>
<evidence type="ECO:0000313" key="3">
    <source>
        <dbReference type="EMBL" id="GJD49049.1"/>
    </source>
</evidence>
<reference evidence="3" key="2">
    <citation type="submission" date="2021-08" db="EMBL/GenBank/DDBJ databases">
        <authorList>
            <person name="Tani A."/>
            <person name="Ola A."/>
            <person name="Ogura Y."/>
            <person name="Katsura K."/>
            <person name="Hayashi T."/>
        </authorList>
    </citation>
    <scope>NUCLEOTIDE SEQUENCE</scope>
    <source>
        <strain evidence="3">KCTC 52305</strain>
    </source>
</reference>
<comment type="caution">
    <text evidence="3">The sequence shown here is derived from an EMBL/GenBank/DDBJ whole genome shotgun (WGS) entry which is preliminary data.</text>
</comment>
<name>A0ABQ4QV06_9HYPH</name>
<gene>
    <name evidence="3" type="ORF">OPKNFCMD_1778</name>
</gene>
<keyword evidence="4" id="KW-1185">Reference proteome</keyword>
<protein>
    <recommendedName>
        <fullName evidence="2">UspA domain-containing protein</fullName>
    </recommendedName>
</protein>
<comment type="similarity">
    <text evidence="1">Belongs to the universal stress protein A family.</text>
</comment>
<dbReference type="Proteomes" id="UP001055167">
    <property type="component" value="Unassembled WGS sequence"/>
</dbReference>
<dbReference type="PANTHER" id="PTHR46268">
    <property type="entry name" value="STRESS RESPONSE PROTEIN NHAX"/>
    <property type="match status" value="1"/>
</dbReference>
<evidence type="ECO:0000256" key="1">
    <source>
        <dbReference type="ARBA" id="ARBA00008791"/>
    </source>
</evidence>
<sequence length="272" mass="28433">MAVASVMVPVDLEPGSRGRVAVARSVAARFSARLVGVAAREALPVRLYGKGAYVTTRIVGEEDARAAADLARAERVFRDGAGPQADVAWRARSGDLMAFLTEQARAADLVVVGRQPANDDDGWCAGLAPGELILRLGRPVLIVPPGVAALAAARIVVAWKDTREARRAVRDALPFLAAARSVCIATVGPEAAPDGAEDVADHLARHGVAGLRLARPQAAGSVAQALVALAHREEADLIVAGAYGHSRLRERIFGSVTRQLLAATPVCCLMSH</sequence>
<reference evidence="3" key="1">
    <citation type="journal article" date="2021" name="Front. Microbiol.">
        <title>Comprehensive Comparative Genomics and Phenotyping of Methylobacterium Species.</title>
        <authorList>
            <person name="Alessa O."/>
            <person name="Ogura Y."/>
            <person name="Fujitani Y."/>
            <person name="Takami H."/>
            <person name="Hayashi T."/>
            <person name="Sahin N."/>
            <person name="Tani A."/>
        </authorList>
    </citation>
    <scope>NUCLEOTIDE SEQUENCE</scope>
    <source>
        <strain evidence="3">KCTC 52305</strain>
    </source>
</reference>
<dbReference type="RefSeq" id="WP_128561033.1">
    <property type="nucleotide sequence ID" value="NZ_BPQH01000004.1"/>
</dbReference>
<dbReference type="SUPFAM" id="SSF52402">
    <property type="entry name" value="Adenine nucleotide alpha hydrolases-like"/>
    <property type="match status" value="2"/>
</dbReference>
<evidence type="ECO:0000313" key="4">
    <source>
        <dbReference type="Proteomes" id="UP001055167"/>
    </source>
</evidence>
<evidence type="ECO:0000259" key="2">
    <source>
        <dbReference type="Pfam" id="PF00582"/>
    </source>
</evidence>
<dbReference type="PANTHER" id="PTHR46268:SF15">
    <property type="entry name" value="UNIVERSAL STRESS PROTEIN HP_0031"/>
    <property type="match status" value="1"/>
</dbReference>
<accession>A0ABQ4QV06</accession>
<organism evidence="3 4">
    <name type="scientific">Methylobacterium crusticola</name>
    <dbReference type="NCBI Taxonomy" id="1697972"/>
    <lineage>
        <taxon>Bacteria</taxon>
        <taxon>Pseudomonadati</taxon>
        <taxon>Pseudomonadota</taxon>
        <taxon>Alphaproteobacteria</taxon>
        <taxon>Hyphomicrobiales</taxon>
        <taxon>Methylobacteriaceae</taxon>
        <taxon>Methylobacterium</taxon>
    </lineage>
</organism>
<proteinExistence type="inferred from homology"/>